<dbReference type="AlphaFoldDB" id="A0A1A8VT77"/>
<dbReference type="Pfam" id="PF05795">
    <property type="entry name" value="Plasmodium_Vir"/>
    <property type="match status" value="1"/>
</dbReference>
<protein>
    <submittedName>
        <fullName evidence="2">PIR Superfamily Protein</fullName>
    </submittedName>
</protein>
<keyword evidence="1" id="KW-0812">Transmembrane</keyword>
<dbReference type="InterPro" id="IPR008780">
    <property type="entry name" value="Plasmodium_Vir"/>
</dbReference>
<organism evidence="2 3">
    <name type="scientific">Plasmodium ovale curtisi</name>
    <dbReference type="NCBI Taxonomy" id="864141"/>
    <lineage>
        <taxon>Eukaryota</taxon>
        <taxon>Sar</taxon>
        <taxon>Alveolata</taxon>
        <taxon>Apicomplexa</taxon>
        <taxon>Aconoidasida</taxon>
        <taxon>Haemosporida</taxon>
        <taxon>Plasmodiidae</taxon>
        <taxon>Plasmodium</taxon>
        <taxon>Plasmodium (Plasmodium)</taxon>
    </lineage>
</organism>
<feature type="transmembrane region" description="Helical" evidence="1">
    <location>
        <begin position="273"/>
        <end position="298"/>
    </location>
</feature>
<dbReference type="EMBL" id="FLQU01000214">
    <property type="protein sequence ID" value="SBS82542.1"/>
    <property type="molecule type" value="Genomic_DNA"/>
</dbReference>
<dbReference type="Proteomes" id="UP000078560">
    <property type="component" value="Unassembled WGS sequence"/>
</dbReference>
<reference evidence="3" key="1">
    <citation type="submission" date="2016-05" db="EMBL/GenBank/DDBJ databases">
        <authorList>
            <person name="Naeem Raeece"/>
        </authorList>
    </citation>
    <scope>NUCLEOTIDE SEQUENCE [LARGE SCALE GENOMIC DNA]</scope>
</reference>
<evidence type="ECO:0000313" key="3">
    <source>
        <dbReference type="Proteomes" id="UP000078560"/>
    </source>
</evidence>
<proteinExistence type="predicted"/>
<evidence type="ECO:0000256" key="1">
    <source>
        <dbReference type="SAM" id="Phobius"/>
    </source>
</evidence>
<sequence length="347" mass="40787">MDTSQQFLFDLPSYKFHSDLYRGDHLEGYSIYCESIDKNLPKYKDIFDICTKLTKNIVYLEESRSENTSLFLKHCYDLNFLLYYYVHKILNYTEKDENFNPTIKGLHNAWKNVNSYVSEKPSEYCIPKPIKYDDSYVKTVKAMNDYVENFSIIKKEIGENTTESKKYCKYLMYAQTLYSTFQSLCPNNEKDNCTTLIQKYEEYNPTKLISDLSCDKSGTSLYSYEANDLIWTLESQSSTSNIFEYIIKYIGLDDIFGNLPSIKNIFNPPNFDVAAIGGLSFVGIFIIIFILYKCIPLLRFCMCKKRMSRNNIQQEDMQNMLYDNSESYDMTHYNMAHLLAYHTMSKN</sequence>
<keyword evidence="1" id="KW-0472">Membrane</keyword>
<gene>
    <name evidence="2" type="ORF">POVCU2_0015840</name>
</gene>
<keyword evidence="1" id="KW-1133">Transmembrane helix</keyword>
<accession>A0A1A8VT77</accession>
<evidence type="ECO:0000313" key="2">
    <source>
        <dbReference type="EMBL" id="SBS82542.1"/>
    </source>
</evidence>
<name>A0A1A8VT77_PLAOA</name>